<comment type="catalytic activity">
    <reaction evidence="1 6">
        <text>[phosphatase 2A protein]-C-terminal L-leucine + S-adenosyl-L-methionine = [phosphatase 2A protein]-C-terminal L-leucine methyl ester + S-adenosyl-L-homocysteine</text>
        <dbReference type="Rhea" id="RHEA:48544"/>
        <dbReference type="Rhea" id="RHEA-COMP:12134"/>
        <dbReference type="Rhea" id="RHEA-COMP:12135"/>
        <dbReference type="ChEBI" id="CHEBI:57856"/>
        <dbReference type="ChEBI" id="CHEBI:59789"/>
        <dbReference type="ChEBI" id="CHEBI:90516"/>
        <dbReference type="ChEBI" id="CHEBI:90517"/>
        <dbReference type="EC" id="2.1.1.233"/>
    </reaction>
</comment>
<keyword evidence="3 6" id="KW-0489">Methyltransferase</keyword>
<dbReference type="InterPro" id="IPR016651">
    <property type="entry name" value="LCMT1"/>
</dbReference>
<sequence>MYNYTEWTNNEASRTKLSLAEQGYIDDRFIKWFCGHPLKKAPEINRGYFARVYSITHSVKRFCSESGGARAQIINIGSGFDTLFWRLISDSTINFARYVDVDCCEVIDHKIRSILKHDELAEACGDNVQHDDFKELHSQQYHCIAYDATKAIGLTKKLLEDCHIKKSDPIIFIFECILLYWDEDSTANLFCSLNKTFENCSFVIFDLVNTRDKFSHLMQQSLIEQQTPLLGAGAFGTIDEWKNHLKQFGCKFVDCRIMNEVYTSLIPTEERERIEKLEFFDEIELLAQLFNHYCLVLASNHFDFKW</sequence>
<dbReference type="InterPro" id="IPR007213">
    <property type="entry name" value="Ppm1/Ppm2/Tcmp"/>
</dbReference>
<evidence type="ECO:0000313" key="9">
    <source>
        <dbReference type="EnsemblMetazoa" id="KAF7490212.1"/>
    </source>
</evidence>
<feature type="binding site" evidence="7">
    <location>
        <position position="77"/>
    </location>
    <ligand>
        <name>S-adenosyl-L-methionine</name>
        <dbReference type="ChEBI" id="CHEBI:59789"/>
    </ligand>
</feature>
<feature type="binding site" evidence="7">
    <location>
        <position position="51"/>
    </location>
    <ligand>
        <name>S-adenosyl-L-methionine</name>
        <dbReference type="ChEBI" id="CHEBI:59789"/>
    </ligand>
</feature>
<dbReference type="EMBL" id="WVUK01000062">
    <property type="protein sequence ID" value="KAF7490212.1"/>
    <property type="molecule type" value="Genomic_DNA"/>
</dbReference>
<dbReference type="PIRSF" id="PIRSF016305">
    <property type="entry name" value="LCM_mtfrase"/>
    <property type="match status" value="1"/>
</dbReference>
<dbReference type="AlphaFoldDB" id="A0A834VA96"/>
<evidence type="ECO:0000256" key="6">
    <source>
        <dbReference type="PIRNR" id="PIRNR016305"/>
    </source>
</evidence>
<dbReference type="Pfam" id="PF04072">
    <property type="entry name" value="LCM"/>
    <property type="match status" value="1"/>
</dbReference>
<proteinExistence type="inferred from homology"/>
<dbReference type="SUPFAM" id="SSF53335">
    <property type="entry name" value="S-adenosyl-L-methionine-dependent methyltransferases"/>
    <property type="match status" value="1"/>
</dbReference>
<evidence type="ECO:0000313" key="10">
    <source>
        <dbReference type="Proteomes" id="UP000070412"/>
    </source>
</evidence>
<keyword evidence="10" id="KW-1185">Reference proteome</keyword>
<dbReference type="InterPro" id="IPR029063">
    <property type="entry name" value="SAM-dependent_MTases_sf"/>
</dbReference>
<dbReference type="Proteomes" id="UP000070412">
    <property type="component" value="Unassembled WGS sequence"/>
</dbReference>
<evidence type="ECO:0000256" key="3">
    <source>
        <dbReference type="ARBA" id="ARBA00022603"/>
    </source>
</evidence>
<comment type="similarity">
    <text evidence="2 6">Belongs to the methyltransferase superfamily. LCMT family.</text>
</comment>
<gene>
    <name evidence="8" type="ORF">SSS_4260</name>
</gene>
<dbReference type="PANTHER" id="PTHR13600:SF21">
    <property type="entry name" value="LEUCINE CARBOXYL METHYLTRANSFERASE 1"/>
    <property type="match status" value="1"/>
</dbReference>
<evidence type="ECO:0000256" key="1">
    <source>
        <dbReference type="ARBA" id="ARBA00000724"/>
    </source>
</evidence>
<keyword evidence="4 6" id="KW-0808">Transferase</keyword>
<feature type="binding site" evidence="7">
    <location>
        <position position="175"/>
    </location>
    <ligand>
        <name>S-adenosyl-L-methionine</name>
        <dbReference type="ChEBI" id="CHEBI:59789"/>
    </ligand>
</feature>
<evidence type="ECO:0000313" key="8">
    <source>
        <dbReference type="EMBL" id="KAF7490212.1"/>
    </source>
</evidence>
<dbReference type="OrthoDB" id="203237at2759"/>
<protein>
    <recommendedName>
        <fullName evidence="6">Leucine carboxyl methyltransferase 1</fullName>
        <ecNumber evidence="6">2.1.1.233</ecNumber>
    </recommendedName>
</protein>
<accession>A0A834VA96</accession>
<evidence type="ECO:0000256" key="7">
    <source>
        <dbReference type="PIRSR" id="PIRSR016305-1"/>
    </source>
</evidence>
<reference evidence="8" key="2">
    <citation type="submission" date="2020-01" db="EMBL/GenBank/DDBJ databases">
        <authorList>
            <person name="Korhonen P.K.K."/>
            <person name="Guangxu M.G."/>
            <person name="Wang T.W."/>
            <person name="Stroehlein A.J.S."/>
            <person name="Young N.D."/>
            <person name="Ang C.-S.A."/>
            <person name="Fernando D.W.F."/>
            <person name="Lu H.L."/>
            <person name="Taylor S.T."/>
            <person name="Ehtesham M.E.M."/>
            <person name="Najaraj S.H.N."/>
            <person name="Harsha G.H.G."/>
            <person name="Madugundu A.M."/>
            <person name="Renuse S.R."/>
            <person name="Holt D.H."/>
            <person name="Pandey A.P."/>
            <person name="Papenfuss A.P."/>
            <person name="Gasser R.B.G."/>
            <person name="Fischer K.F."/>
        </authorList>
    </citation>
    <scope>NUCLEOTIDE SEQUENCE</scope>
    <source>
        <strain evidence="8">SSS_KF_BRIS2020</strain>
    </source>
</reference>
<organism evidence="8">
    <name type="scientific">Sarcoptes scabiei</name>
    <name type="common">Itch mite</name>
    <name type="synonym">Acarus scabiei</name>
    <dbReference type="NCBI Taxonomy" id="52283"/>
    <lineage>
        <taxon>Eukaryota</taxon>
        <taxon>Metazoa</taxon>
        <taxon>Ecdysozoa</taxon>
        <taxon>Arthropoda</taxon>
        <taxon>Chelicerata</taxon>
        <taxon>Arachnida</taxon>
        <taxon>Acari</taxon>
        <taxon>Acariformes</taxon>
        <taxon>Sarcoptiformes</taxon>
        <taxon>Astigmata</taxon>
        <taxon>Psoroptidia</taxon>
        <taxon>Sarcoptoidea</taxon>
        <taxon>Sarcoptidae</taxon>
        <taxon>Sarcoptinae</taxon>
        <taxon>Sarcoptes</taxon>
    </lineage>
</organism>
<dbReference type="OMA" id="IIYEPIR"/>
<dbReference type="Gene3D" id="3.40.50.150">
    <property type="entry name" value="Vaccinia Virus protein VP39"/>
    <property type="match status" value="1"/>
</dbReference>
<evidence type="ECO:0000256" key="2">
    <source>
        <dbReference type="ARBA" id="ARBA00010703"/>
    </source>
</evidence>
<name>A0A834VA96_SARSC</name>
<dbReference type="EnsemblMetazoa" id="SSS_4260s_mrna">
    <property type="protein sequence ID" value="KAF7490212.1"/>
    <property type="gene ID" value="SSS_4260"/>
</dbReference>
<evidence type="ECO:0000256" key="5">
    <source>
        <dbReference type="ARBA" id="ARBA00022691"/>
    </source>
</evidence>
<dbReference type="EC" id="2.1.1.233" evidence="6"/>
<dbReference type="PANTHER" id="PTHR13600">
    <property type="entry name" value="LEUCINE CARBOXYL METHYLTRANSFERASE"/>
    <property type="match status" value="1"/>
</dbReference>
<dbReference type="GO" id="GO:0018423">
    <property type="term" value="F:protein C-terminal leucine carboxyl O-methyltransferase activity"/>
    <property type="evidence" value="ECO:0007669"/>
    <property type="project" value="UniProtKB-EC"/>
</dbReference>
<reference evidence="10" key="1">
    <citation type="journal article" date="2020" name="PLoS Negl. Trop. Dis.">
        <title>High-quality nuclear genome for Sarcoptes scabiei-A critical resource for a neglected parasite.</title>
        <authorList>
            <person name="Korhonen P.K."/>
            <person name="Gasser R.B."/>
            <person name="Ma G."/>
            <person name="Wang T."/>
            <person name="Stroehlein A.J."/>
            <person name="Young N.D."/>
            <person name="Ang C.S."/>
            <person name="Fernando D.D."/>
            <person name="Lu H.C."/>
            <person name="Taylor S."/>
            <person name="Reynolds S.L."/>
            <person name="Mofiz E."/>
            <person name="Najaraj S.H."/>
            <person name="Gowda H."/>
            <person name="Madugundu A."/>
            <person name="Renuse S."/>
            <person name="Holt D."/>
            <person name="Pandey A."/>
            <person name="Papenfuss A.T."/>
            <person name="Fischer K."/>
        </authorList>
    </citation>
    <scope>NUCLEOTIDE SEQUENCE [LARGE SCALE GENOMIC DNA]</scope>
</reference>
<keyword evidence="5 6" id="KW-0949">S-adenosyl-L-methionine</keyword>
<comment type="function">
    <text evidence="6">Methylates the carboxyl group of the C-terminal leucine residue of protein phosphatase 2A catalytic subunits to form alpha-leucine ester residues.</text>
</comment>
<evidence type="ECO:0000256" key="4">
    <source>
        <dbReference type="ARBA" id="ARBA00022679"/>
    </source>
</evidence>
<reference evidence="9" key="3">
    <citation type="submission" date="2022-06" db="UniProtKB">
        <authorList>
            <consortium name="EnsemblMetazoa"/>
        </authorList>
    </citation>
    <scope>IDENTIFICATION</scope>
</reference>
<dbReference type="GO" id="GO:0032259">
    <property type="term" value="P:methylation"/>
    <property type="evidence" value="ECO:0007669"/>
    <property type="project" value="UniProtKB-KW"/>
</dbReference>